<dbReference type="Pfam" id="PF14229">
    <property type="entry name" value="DUF4332"/>
    <property type="match status" value="1"/>
</dbReference>
<feature type="domain" description="DUF4332" evidence="1">
    <location>
        <begin position="8"/>
        <end position="128"/>
    </location>
</feature>
<organism evidence="2 3">
    <name type="scientific">Grimontia celer</name>
    <dbReference type="NCBI Taxonomy" id="1796497"/>
    <lineage>
        <taxon>Bacteria</taxon>
        <taxon>Pseudomonadati</taxon>
        <taxon>Pseudomonadota</taxon>
        <taxon>Gammaproteobacteria</taxon>
        <taxon>Vibrionales</taxon>
        <taxon>Vibrionaceae</taxon>
        <taxon>Grimontia</taxon>
    </lineage>
</organism>
<accession>A0A128F4R5</accession>
<reference evidence="3" key="1">
    <citation type="submission" date="2016-02" db="EMBL/GenBank/DDBJ databases">
        <authorList>
            <person name="Rodrigo-Torres Lidia"/>
            <person name="Arahal R.David."/>
        </authorList>
    </citation>
    <scope>NUCLEOTIDE SEQUENCE [LARGE SCALE GENOMIC DNA]</scope>
    <source>
        <strain evidence="3">CECT 9029</strain>
    </source>
</reference>
<sequence length="134" mass="14843">MTKLVDIEGIGETYAEKLNAIGIATIEQLLEKGAQPSGRKSIAEESEISRKLVLKWINRADLARVKGISTQYADLLEFAGVDTVPELAQRNAENLAAKMAEVNEEKNLVRQLPGESKVEDWIAQAKDLPRAIHY</sequence>
<proteinExistence type="predicted"/>
<keyword evidence="3" id="KW-1185">Reference proteome</keyword>
<dbReference type="Gene3D" id="1.10.150.20">
    <property type="entry name" value="5' to 3' exonuclease, C-terminal subdomain"/>
    <property type="match status" value="2"/>
</dbReference>
<dbReference type="OrthoDB" id="9794786at2"/>
<dbReference type="RefSeq" id="WP_062663714.1">
    <property type="nucleotide sequence ID" value="NZ_FIZX01000002.1"/>
</dbReference>
<dbReference type="Proteomes" id="UP000071641">
    <property type="component" value="Unassembled WGS sequence"/>
</dbReference>
<dbReference type="STRING" id="1796497.GCE9029_02672"/>
<evidence type="ECO:0000259" key="1">
    <source>
        <dbReference type="Pfam" id="PF14229"/>
    </source>
</evidence>
<evidence type="ECO:0000313" key="3">
    <source>
        <dbReference type="Proteomes" id="UP000071641"/>
    </source>
</evidence>
<evidence type="ECO:0000313" key="2">
    <source>
        <dbReference type="EMBL" id="CZF81535.1"/>
    </source>
</evidence>
<dbReference type="InterPro" id="IPR025567">
    <property type="entry name" value="DUF4332"/>
</dbReference>
<gene>
    <name evidence="2" type="ORF">GCE9029_02672</name>
</gene>
<dbReference type="EMBL" id="FIZX01000002">
    <property type="protein sequence ID" value="CZF81535.1"/>
    <property type="molecule type" value="Genomic_DNA"/>
</dbReference>
<dbReference type="AlphaFoldDB" id="A0A128F4R5"/>
<name>A0A128F4R5_9GAMM</name>
<protein>
    <recommendedName>
        <fullName evidence="1">DUF4332 domain-containing protein</fullName>
    </recommendedName>
</protein>